<sequence>MVSEAGAQVLINLREKTLRNLAQHISSSGRSVSERMGQIILLISNFQSHSNLMKQTIKLIRSVTQPNAIFPRSYTDTLDSAYERIQKLSLQSDYMPASLKS</sequence>
<keyword evidence="1" id="KW-0805">Transcription regulation</keyword>
<dbReference type="SUPFAM" id="SSF48508">
    <property type="entry name" value="Nuclear receptor ligand-binding domain"/>
    <property type="match status" value="1"/>
</dbReference>
<name>A0A915EKF3_9BILA</name>
<dbReference type="AlphaFoldDB" id="A0A915EKF3"/>
<evidence type="ECO:0000313" key="5">
    <source>
        <dbReference type="WBParaSite" id="jg6880"/>
    </source>
</evidence>
<accession>A0A915EKF3</accession>
<dbReference type="InterPro" id="IPR035500">
    <property type="entry name" value="NHR-like_dom_sf"/>
</dbReference>
<proteinExistence type="predicted"/>
<dbReference type="WBParaSite" id="jg6880">
    <property type="protein sequence ID" value="jg6880"/>
    <property type="gene ID" value="jg6880"/>
</dbReference>
<keyword evidence="4" id="KW-1185">Reference proteome</keyword>
<protein>
    <submittedName>
        <fullName evidence="5">Uncharacterized protein</fullName>
    </submittedName>
</protein>
<keyword evidence="2" id="KW-0804">Transcription</keyword>
<dbReference type="Proteomes" id="UP000887574">
    <property type="component" value="Unplaced"/>
</dbReference>
<dbReference type="Gene3D" id="1.10.565.10">
    <property type="entry name" value="Retinoid X Receptor"/>
    <property type="match status" value="1"/>
</dbReference>
<reference evidence="5" key="1">
    <citation type="submission" date="2022-11" db="UniProtKB">
        <authorList>
            <consortium name="WormBaseParasite"/>
        </authorList>
    </citation>
    <scope>IDENTIFICATION</scope>
</reference>
<evidence type="ECO:0000313" key="4">
    <source>
        <dbReference type="Proteomes" id="UP000887574"/>
    </source>
</evidence>
<evidence type="ECO:0000256" key="2">
    <source>
        <dbReference type="ARBA" id="ARBA00023163"/>
    </source>
</evidence>
<organism evidence="4 5">
    <name type="scientific">Ditylenchus dipsaci</name>
    <dbReference type="NCBI Taxonomy" id="166011"/>
    <lineage>
        <taxon>Eukaryota</taxon>
        <taxon>Metazoa</taxon>
        <taxon>Ecdysozoa</taxon>
        <taxon>Nematoda</taxon>
        <taxon>Chromadorea</taxon>
        <taxon>Rhabditida</taxon>
        <taxon>Tylenchina</taxon>
        <taxon>Tylenchomorpha</taxon>
        <taxon>Sphaerularioidea</taxon>
        <taxon>Anguinidae</taxon>
        <taxon>Anguininae</taxon>
        <taxon>Ditylenchus</taxon>
    </lineage>
</organism>
<keyword evidence="3" id="KW-0675">Receptor</keyword>
<evidence type="ECO:0000256" key="3">
    <source>
        <dbReference type="ARBA" id="ARBA00023170"/>
    </source>
</evidence>
<evidence type="ECO:0000256" key="1">
    <source>
        <dbReference type="ARBA" id="ARBA00023015"/>
    </source>
</evidence>